<keyword evidence="3" id="KW-1185">Reference proteome</keyword>
<dbReference type="eggNOG" id="ENOG502RXG8">
    <property type="taxonomic scope" value="Eukaryota"/>
</dbReference>
<accession>W9S3V0</accession>
<evidence type="ECO:0000256" key="1">
    <source>
        <dbReference type="SAM" id="MobiDB-lite"/>
    </source>
</evidence>
<name>W9S3V0_9ROSA</name>
<dbReference type="InterPro" id="IPR012442">
    <property type="entry name" value="DUF1645_plant"/>
</dbReference>
<feature type="compositionally biased region" description="Acidic residues" evidence="1">
    <location>
        <begin position="82"/>
        <end position="91"/>
    </location>
</feature>
<dbReference type="PANTHER" id="PTHR33095:SF23">
    <property type="entry name" value="DUF1645 FAMILY PROTEIN"/>
    <property type="match status" value="1"/>
</dbReference>
<dbReference type="KEGG" id="mnt:21398134"/>
<organism evidence="2 3">
    <name type="scientific">Morus notabilis</name>
    <dbReference type="NCBI Taxonomy" id="981085"/>
    <lineage>
        <taxon>Eukaryota</taxon>
        <taxon>Viridiplantae</taxon>
        <taxon>Streptophyta</taxon>
        <taxon>Embryophyta</taxon>
        <taxon>Tracheophyta</taxon>
        <taxon>Spermatophyta</taxon>
        <taxon>Magnoliopsida</taxon>
        <taxon>eudicotyledons</taxon>
        <taxon>Gunneridae</taxon>
        <taxon>Pentapetalae</taxon>
        <taxon>rosids</taxon>
        <taxon>fabids</taxon>
        <taxon>Rosales</taxon>
        <taxon>Moraceae</taxon>
        <taxon>Moreae</taxon>
        <taxon>Morus</taxon>
    </lineage>
</organism>
<feature type="compositionally biased region" description="Basic residues" evidence="1">
    <location>
        <begin position="66"/>
        <end position="75"/>
    </location>
</feature>
<dbReference type="OrthoDB" id="666789at2759"/>
<dbReference type="EMBL" id="KE344940">
    <property type="protein sequence ID" value="EXB87888.1"/>
    <property type="molecule type" value="Genomic_DNA"/>
</dbReference>
<proteinExistence type="predicted"/>
<evidence type="ECO:0000313" key="3">
    <source>
        <dbReference type="Proteomes" id="UP000030645"/>
    </source>
</evidence>
<dbReference type="Proteomes" id="UP000030645">
    <property type="component" value="Unassembled WGS sequence"/>
</dbReference>
<feature type="region of interest" description="Disordered" evidence="1">
    <location>
        <begin position="153"/>
        <end position="196"/>
    </location>
</feature>
<evidence type="ECO:0000313" key="2">
    <source>
        <dbReference type="EMBL" id="EXB87888.1"/>
    </source>
</evidence>
<dbReference type="AlphaFoldDB" id="W9S3V0"/>
<feature type="region of interest" description="Disordered" evidence="1">
    <location>
        <begin position="66"/>
        <end position="91"/>
    </location>
</feature>
<gene>
    <name evidence="2" type="ORF">L484_015019</name>
</gene>
<protein>
    <submittedName>
        <fullName evidence="2">Uncharacterized protein</fullName>
    </submittedName>
</protein>
<reference evidence="3" key="1">
    <citation type="submission" date="2013-01" db="EMBL/GenBank/DDBJ databases">
        <title>Draft Genome Sequence of a Mulberry Tree, Morus notabilis C.K. Schneid.</title>
        <authorList>
            <person name="He N."/>
            <person name="Zhao S."/>
        </authorList>
    </citation>
    <scope>NUCLEOTIDE SEQUENCE</scope>
</reference>
<dbReference type="STRING" id="981085.W9S3V0"/>
<sequence length="320" mass="35427">MEATPNIVSLSPSFNNYSSSTGNLTDIAARVVSELRRENSGSDAAFFLDEEEDDHIWFHAELDQRRPHRDHHDHHDHRDGRDDGDEEDDGDDEFEFAFVCRESASSPISADEIFYNGQIRPVYYPLLGKSLQLLEEHGLKSSRNDVVAVAAARANKENDKNTPPAPPRRRQPLRKLMVEEERETTTSCSSSETDELDGLQHGTFCVWTPRNGDSGAATGGGKKSKSTGSSKRWKFGDLISRGNSDGKDRTILVIAPSKKASKEGKATGNGTATKTEVKNEVVFAAGKVGKAEEHKRKTYKQDFVGFLANVHGLSRNLHPF</sequence>
<dbReference type="PANTHER" id="PTHR33095">
    <property type="entry name" value="OS07G0619500 PROTEIN"/>
    <property type="match status" value="1"/>
</dbReference>
<feature type="region of interest" description="Disordered" evidence="1">
    <location>
        <begin position="212"/>
        <end position="240"/>
    </location>
</feature>
<dbReference type="Pfam" id="PF07816">
    <property type="entry name" value="DUF1645"/>
    <property type="match status" value="1"/>
</dbReference>